<dbReference type="PRINTS" id="PR01035">
    <property type="entry name" value="TCRTETA"/>
</dbReference>
<dbReference type="CDD" id="cd17502">
    <property type="entry name" value="MFS_Azr1_MDR_like"/>
    <property type="match status" value="1"/>
</dbReference>
<dbReference type="AlphaFoldDB" id="A0A1W1U9L6"/>
<sequence>MMLAVFLAALDNTIIATAGPSIQRALLLNAGMYAWLTTAYLITSTVFVPLYGKLSDEIGRKPVLLTGIAIFLLGSIGCGLSQNVSALIAMRAVQGVGAAALFTTAFALIADLYPPGERARMTGLIGATFGLSSVLGPLAGGIITQTFGWRWNFWINVPLACLALIFITAFMPRWTHRPFAPRRPFDTWGAAALLLGSIPLLIALAQGRPRLEPGQAGFLWLSWPTFALVLLSILGTIAFIRMEQRAPNPLLNIAFFRSPLFSKATLAAFLVGMVFLGPMIFLPLYLVNVVGLSAMTAGATIIPLSLGIVAGTVITGQLLHRFQRPKSLMLATLGLMLTALTILGFTLTVHTGVLDITLKMVFLGLSLGPAIPLYTLTAQQAAPAEETGAATAVVTFARQLGNVCGVALLGSIFASTVGINLQHTKTTVLNSLPASTRSEFSTYTDQTTQTELNIQRIREDVLSKIDERGRVITKAIMDNDPASVAIVLNDPRTPQVLREPLSGGGIVHWVRERHRHKQQQLQNALVGGEPSAIRRLLSADDTPFEVREALLIGTPSQRRALAERLLKDGPNNEANEIFSTQRTRLDGAMYGLNAARSQVRQALDVFEVGLKEALTLALRNVFQAGLIVALLALLVTLTLPGTKRQTQLARVARGELLQPPQPSNDITPVRSHKRLLTAEEDGVKRRRKKRLRGSTKGIAD</sequence>
<evidence type="ECO:0000256" key="7">
    <source>
        <dbReference type="SAM" id="MobiDB-lite"/>
    </source>
</evidence>
<dbReference type="InterPro" id="IPR001958">
    <property type="entry name" value="Tet-R_TetA/multi-R_MdtG-like"/>
</dbReference>
<evidence type="ECO:0000256" key="1">
    <source>
        <dbReference type="ARBA" id="ARBA00004651"/>
    </source>
</evidence>
<gene>
    <name evidence="10" type="ORF">SAMN00790413_03884</name>
</gene>
<dbReference type="SUPFAM" id="SSF103473">
    <property type="entry name" value="MFS general substrate transporter"/>
    <property type="match status" value="1"/>
</dbReference>
<accession>A0A1W1U9L6</accession>
<evidence type="ECO:0000256" key="6">
    <source>
        <dbReference type="ARBA" id="ARBA00023136"/>
    </source>
</evidence>
<feature type="transmembrane region" description="Helical" evidence="8">
    <location>
        <begin position="122"/>
        <end position="147"/>
    </location>
</feature>
<feature type="transmembrane region" description="Helical" evidence="8">
    <location>
        <begin position="153"/>
        <end position="175"/>
    </location>
</feature>
<evidence type="ECO:0000256" key="2">
    <source>
        <dbReference type="ARBA" id="ARBA00022448"/>
    </source>
</evidence>
<dbReference type="GO" id="GO:0005886">
    <property type="term" value="C:plasma membrane"/>
    <property type="evidence" value="ECO:0007669"/>
    <property type="project" value="UniProtKB-SubCell"/>
</dbReference>
<dbReference type="Gene3D" id="1.20.1720.10">
    <property type="entry name" value="Multidrug resistance protein D"/>
    <property type="match status" value="1"/>
</dbReference>
<dbReference type="RefSeq" id="WP_084044947.1">
    <property type="nucleotide sequence ID" value="NZ_FWWU01000001.1"/>
</dbReference>
<name>A0A1W1U9L6_9DEIO</name>
<dbReference type="PANTHER" id="PTHR23501:SF197">
    <property type="entry name" value="COMD"/>
    <property type="match status" value="1"/>
</dbReference>
<dbReference type="InterPro" id="IPR020846">
    <property type="entry name" value="MFS_dom"/>
</dbReference>
<keyword evidence="4 8" id="KW-0812">Transmembrane</keyword>
<feature type="transmembrane region" description="Helical" evidence="8">
    <location>
        <begin position="88"/>
        <end position="110"/>
    </location>
</feature>
<keyword evidence="3" id="KW-1003">Cell membrane</keyword>
<feature type="compositionally biased region" description="Basic residues" evidence="7">
    <location>
        <begin position="684"/>
        <end position="693"/>
    </location>
</feature>
<organism evidence="10 11">
    <name type="scientific">Deinococcus hopiensis KR-140</name>
    <dbReference type="NCBI Taxonomy" id="695939"/>
    <lineage>
        <taxon>Bacteria</taxon>
        <taxon>Thermotogati</taxon>
        <taxon>Deinococcota</taxon>
        <taxon>Deinococci</taxon>
        <taxon>Deinococcales</taxon>
        <taxon>Deinococcaceae</taxon>
        <taxon>Deinococcus</taxon>
    </lineage>
</organism>
<comment type="subcellular location">
    <subcellularLocation>
        <location evidence="1">Cell membrane</location>
        <topology evidence="1">Multi-pass membrane protein</topology>
    </subcellularLocation>
</comment>
<feature type="transmembrane region" description="Helical" evidence="8">
    <location>
        <begin position="292"/>
        <end position="316"/>
    </location>
</feature>
<dbReference type="EMBL" id="FWWU01000001">
    <property type="protein sequence ID" value="SMB77730.1"/>
    <property type="molecule type" value="Genomic_DNA"/>
</dbReference>
<feature type="transmembrane region" description="Helical" evidence="8">
    <location>
        <begin position="621"/>
        <end position="640"/>
    </location>
</feature>
<dbReference type="PROSITE" id="PS50850">
    <property type="entry name" value="MFS"/>
    <property type="match status" value="1"/>
</dbReference>
<proteinExistence type="predicted"/>
<evidence type="ECO:0000256" key="3">
    <source>
        <dbReference type="ARBA" id="ARBA00022475"/>
    </source>
</evidence>
<protein>
    <submittedName>
        <fullName evidence="10">Drug resistance transporter, EmrB/QacA subfamily</fullName>
    </submittedName>
</protein>
<feature type="transmembrane region" description="Helical" evidence="8">
    <location>
        <begin position="260"/>
        <end position="286"/>
    </location>
</feature>
<keyword evidence="11" id="KW-1185">Reference proteome</keyword>
<dbReference type="OrthoDB" id="52416at2"/>
<dbReference type="InterPro" id="IPR036259">
    <property type="entry name" value="MFS_trans_sf"/>
</dbReference>
<keyword evidence="6 8" id="KW-0472">Membrane</keyword>
<dbReference type="STRING" id="695939.SAMN00790413_03884"/>
<keyword evidence="5 8" id="KW-1133">Transmembrane helix</keyword>
<dbReference type="Gene3D" id="1.20.1250.20">
    <property type="entry name" value="MFS general substrate transporter like domains"/>
    <property type="match status" value="1"/>
</dbReference>
<feature type="transmembrane region" description="Helical" evidence="8">
    <location>
        <begin position="218"/>
        <end position="240"/>
    </location>
</feature>
<reference evidence="10 11" key="1">
    <citation type="submission" date="2017-04" db="EMBL/GenBank/DDBJ databases">
        <authorList>
            <person name="Afonso C.L."/>
            <person name="Miller P.J."/>
            <person name="Scott M.A."/>
            <person name="Spackman E."/>
            <person name="Goraichik I."/>
            <person name="Dimitrov K.M."/>
            <person name="Suarez D.L."/>
            <person name="Swayne D.E."/>
        </authorList>
    </citation>
    <scope>NUCLEOTIDE SEQUENCE [LARGE SCALE GENOMIC DNA]</scope>
    <source>
        <strain evidence="10 11">KR-140</strain>
    </source>
</reference>
<evidence type="ECO:0000313" key="11">
    <source>
        <dbReference type="Proteomes" id="UP000192582"/>
    </source>
</evidence>
<feature type="domain" description="Major facilitator superfamily (MFS) profile" evidence="9">
    <location>
        <begin position="1"/>
        <end position="449"/>
    </location>
</feature>
<evidence type="ECO:0000313" key="10">
    <source>
        <dbReference type="EMBL" id="SMB77730.1"/>
    </source>
</evidence>
<feature type="transmembrane region" description="Helical" evidence="8">
    <location>
        <begin position="63"/>
        <end position="82"/>
    </location>
</feature>
<keyword evidence="2" id="KW-0813">Transport</keyword>
<dbReference type="Proteomes" id="UP000192582">
    <property type="component" value="Unassembled WGS sequence"/>
</dbReference>
<dbReference type="GO" id="GO:0022857">
    <property type="term" value="F:transmembrane transporter activity"/>
    <property type="evidence" value="ECO:0007669"/>
    <property type="project" value="InterPro"/>
</dbReference>
<evidence type="ECO:0000259" key="9">
    <source>
        <dbReference type="PROSITE" id="PS50850"/>
    </source>
</evidence>
<evidence type="ECO:0000256" key="8">
    <source>
        <dbReference type="SAM" id="Phobius"/>
    </source>
</evidence>
<dbReference type="PANTHER" id="PTHR23501">
    <property type="entry name" value="MAJOR FACILITATOR SUPERFAMILY"/>
    <property type="match status" value="1"/>
</dbReference>
<evidence type="ECO:0000256" key="5">
    <source>
        <dbReference type="ARBA" id="ARBA00022989"/>
    </source>
</evidence>
<feature type="region of interest" description="Disordered" evidence="7">
    <location>
        <begin position="657"/>
        <end position="700"/>
    </location>
</feature>
<dbReference type="FunFam" id="1.20.1720.10:FF:000004">
    <property type="entry name" value="EmrB/QacA family drug resistance transporter"/>
    <property type="match status" value="1"/>
</dbReference>
<feature type="transmembrane region" description="Helical" evidence="8">
    <location>
        <begin position="328"/>
        <end position="349"/>
    </location>
</feature>
<feature type="transmembrane region" description="Helical" evidence="8">
    <location>
        <begin position="32"/>
        <end position="51"/>
    </location>
</feature>
<dbReference type="InterPro" id="IPR011701">
    <property type="entry name" value="MFS"/>
</dbReference>
<dbReference type="Pfam" id="PF07690">
    <property type="entry name" value="MFS_1"/>
    <property type="match status" value="1"/>
</dbReference>
<evidence type="ECO:0000256" key="4">
    <source>
        <dbReference type="ARBA" id="ARBA00022692"/>
    </source>
</evidence>
<feature type="transmembrane region" description="Helical" evidence="8">
    <location>
        <begin position="187"/>
        <end position="206"/>
    </location>
</feature>